<organism evidence="2 3">
    <name type="scientific">Tigriopus californicus</name>
    <name type="common">Marine copepod</name>
    <dbReference type="NCBI Taxonomy" id="6832"/>
    <lineage>
        <taxon>Eukaryota</taxon>
        <taxon>Metazoa</taxon>
        <taxon>Ecdysozoa</taxon>
        <taxon>Arthropoda</taxon>
        <taxon>Crustacea</taxon>
        <taxon>Multicrustacea</taxon>
        <taxon>Hexanauplia</taxon>
        <taxon>Copepoda</taxon>
        <taxon>Harpacticoida</taxon>
        <taxon>Harpacticidae</taxon>
        <taxon>Tigriopus</taxon>
    </lineage>
</organism>
<keyword evidence="3" id="KW-1185">Reference proteome</keyword>
<dbReference type="PANTHER" id="PTHR12289">
    <property type="entry name" value="METAXIN RELATED"/>
    <property type="match status" value="1"/>
</dbReference>
<name>A0A553NCY5_TIGCA</name>
<evidence type="ECO:0000259" key="1">
    <source>
        <dbReference type="Pfam" id="PF17172"/>
    </source>
</evidence>
<protein>
    <recommendedName>
        <fullName evidence="1">Thioredoxin-like fold domain-containing protein</fullName>
    </recommendedName>
</protein>
<proteinExistence type="predicted"/>
<dbReference type="InterPro" id="IPR050931">
    <property type="entry name" value="Mito_Protein_Transport_Metaxin"/>
</dbReference>
<sequence>MNKLQIAHPTLLNAGRVFLETSRPRLASLLTATGHQKNVNHNGKLRSKRGLLPFVEYNGEEIADSEFIIKTLSEKLDKNMDEGMGKDQLGVQHAMVAMVDNHLNW</sequence>
<dbReference type="AlphaFoldDB" id="A0A553NCY5"/>
<comment type="caution">
    <text evidence="2">The sequence shown here is derived from an EMBL/GenBank/DDBJ whole genome shotgun (WGS) entry which is preliminary data.</text>
</comment>
<reference evidence="2 3" key="1">
    <citation type="journal article" date="2018" name="Nat. Ecol. Evol.">
        <title>Genomic signatures of mitonuclear coevolution across populations of Tigriopus californicus.</title>
        <authorList>
            <person name="Barreto F.S."/>
            <person name="Watson E.T."/>
            <person name="Lima T.G."/>
            <person name="Willett C.S."/>
            <person name="Edmands S."/>
            <person name="Li W."/>
            <person name="Burton R.S."/>
        </authorList>
    </citation>
    <scope>NUCLEOTIDE SEQUENCE [LARGE SCALE GENOMIC DNA]</scope>
    <source>
        <strain evidence="2 3">San Diego</strain>
    </source>
</reference>
<evidence type="ECO:0000313" key="3">
    <source>
        <dbReference type="Proteomes" id="UP000318571"/>
    </source>
</evidence>
<evidence type="ECO:0000313" key="2">
    <source>
        <dbReference type="EMBL" id="TRY63293.1"/>
    </source>
</evidence>
<dbReference type="Pfam" id="PF17172">
    <property type="entry name" value="GST_N_4"/>
    <property type="match status" value="1"/>
</dbReference>
<gene>
    <name evidence="2" type="ORF">TCAL_08204</name>
</gene>
<accession>A0A553NCY5</accession>
<dbReference type="GO" id="GO:0005737">
    <property type="term" value="C:cytoplasm"/>
    <property type="evidence" value="ECO:0007669"/>
    <property type="project" value="TreeGrafter"/>
</dbReference>
<feature type="domain" description="Thioredoxin-like fold" evidence="1">
    <location>
        <begin position="39"/>
        <end position="105"/>
    </location>
</feature>
<dbReference type="EMBL" id="VCGU01000458">
    <property type="protein sequence ID" value="TRY63293.1"/>
    <property type="molecule type" value="Genomic_DNA"/>
</dbReference>
<dbReference type="PANTHER" id="PTHR12289:SF41">
    <property type="entry name" value="FAILED AXON CONNECTIONS-RELATED"/>
    <property type="match status" value="1"/>
</dbReference>
<dbReference type="Proteomes" id="UP000318571">
    <property type="component" value="Chromosome 10"/>
</dbReference>
<dbReference type="InterPro" id="IPR012336">
    <property type="entry name" value="Thioredoxin-like_fold"/>
</dbReference>